<dbReference type="GO" id="GO:0016747">
    <property type="term" value="F:acyltransferase activity, transferring groups other than amino-acyl groups"/>
    <property type="evidence" value="ECO:0007669"/>
    <property type="project" value="InterPro"/>
</dbReference>
<name>A0A380SD66_YERPU</name>
<evidence type="ECO:0000259" key="3">
    <source>
        <dbReference type="PROSITE" id="PS51186"/>
    </source>
</evidence>
<dbReference type="InterPro" id="IPR009006">
    <property type="entry name" value="Ala_racemase/Decarboxylase_C"/>
</dbReference>
<dbReference type="SUPFAM" id="SSF51419">
    <property type="entry name" value="PLP-binding barrel"/>
    <property type="match status" value="1"/>
</dbReference>
<dbReference type="PROSITE" id="PS51186">
    <property type="entry name" value="GNAT"/>
    <property type="match status" value="1"/>
</dbReference>
<dbReference type="SUPFAM" id="SSF55729">
    <property type="entry name" value="Acyl-CoA N-acyltransferases (Nat)"/>
    <property type="match status" value="1"/>
</dbReference>
<dbReference type="Pfam" id="PF13302">
    <property type="entry name" value="Acetyltransf_3"/>
    <property type="match status" value="1"/>
</dbReference>
<evidence type="ECO:0000256" key="1">
    <source>
        <dbReference type="ARBA" id="ARBA00001933"/>
    </source>
</evidence>
<dbReference type="EMBL" id="UHJC01000002">
    <property type="protein sequence ID" value="SUQ39491.1"/>
    <property type="molecule type" value="Genomic_DNA"/>
</dbReference>
<keyword evidence="4" id="KW-0456">Lyase</keyword>
<dbReference type="Gene3D" id="2.40.37.10">
    <property type="entry name" value="Lyase, Ornithine Decarboxylase, Chain A, domain 1"/>
    <property type="match status" value="1"/>
</dbReference>
<dbReference type="AlphaFoldDB" id="A0A380SD66"/>
<accession>A0A380SD66</accession>
<keyword evidence="4" id="KW-0012">Acyltransferase</keyword>
<organism evidence="4 5">
    <name type="scientific">Yersinia pseudotuberculosis</name>
    <dbReference type="NCBI Taxonomy" id="633"/>
    <lineage>
        <taxon>Bacteria</taxon>
        <taxon>Pseudomonadati</taxon>
        <taxon>Pseudomonadota</taxon>
        <taxon>Gammaproteobacteria</taxon>
        <taxon>Enterobacterales</taxon>
        <taxon>Yersiniaceae</taxon>
        <taxon>Yersinia</taxon>
    </lineage>
</organism>
<dbReference type="Pfam" id="PF02784">
    <property type="entry name" value="Orn_Arg_deC_N"/>
    <property type="match status" value="1"/>
</dbReference>
<dbReference type="InterPro" id="IPR000182">
    <property type="entry name" value="GNAT_dom"/>
</dbReference>
<comment type="cofactor">
    <cofactor evidence="1">
        <name>pyridoxal 5'-phosphate</name>
        <dbReference type="ChEBI" id="CHEBI:597326"/>
    </cofactor>
</comment>
<evidence type="ECO:0000256" key="2">
    <source>
        <dbReference type="ARBA" id="ARBA00022898"/>
    </source>
</evidence>
<evidence type="ECO:0000313" key="4">
    <source>
        <dbReference type="EMBL" id="SUQ39491.1"/>
    </source>
</evidence>
<proteinExistence type="predicted"/>
<dbReference type="InterPro" id="IPR029066">
    <property type="entry name" value="PLP-binding_barrel"/>
</dbReference>
<dbReference type="EC" id="4.1.1.20" evidence="4"/>
<reference evidence="4 5" key="1">
    <citation type="submission" date="2018-06" db="EMBL/GenBank/DDBJ databases">
        <authorList>
            <consortium name="Pathogen Informatics"/>
            <person name="Doyle S."/>
        </authorList>
    </citation>
    <scope>NUCLEOTIDE SEQUENCE [LARGE SCALE GENOMIC DNA]</scope>
    <source>
        <strain evidence="4 5">NCTC8580</strain>
    </source>
</reference>
<dbReference type="SUPFAM" id="SSF50621">
    <property type="entry name" value="Alanine racemase C-terminal domain-like"/>
    <property type="match status" value="1"/>
</dbReference>
<dbReference type="PANTHER" id="PTHR43727:SF3">
    <property type="entry name" value="GROUP IV DECARBOXYLASE"/>
    <property type="match status" value="1"/>
</dbReference>
<dbReference type="EC" id="2.3.1.-" evidence="4"/>
<sequence length="589" mass="66676">MAQKIIPEYIISAADNIIGCSSEPELPFFLFDADNAIQKARTLISDCKYYFNNYEIAISLKSCSLGLFCKLMAQEGLSAEACSADEIQLATAAGFSDDRIILDGPFKLTSELSLALGRDILIHIDSVGELLELEKLAQNSGKKYGVGIRLSHYYSEGERSRFGVTEREYIDDILPLISNSDYLYLKGFHLHVGSNLSSPDRIIDNLREWLPFLVKNMPDTGHLDLGSGFPSDSFSSDEKIHTIQPSAFFKAIYDLLANQNADIPKNWKMIFEPGRYLSEDSGYACGKAFGYKWRYNAQVIQTNLGVNWIPSIHNWSHSLTILGSSEGGKIEEVQIIAGFNCFENDCLFPKNIYGLKPGQHFLIRGCGSYDMQTGNEWTRRKPPVYAYLNGSLLTARITQPLLSSVYNDLLQLDEMIFVDHTIQLVSPSRKFATALFEIINHNRDDFSKYMAWPRYVNKVSDTQSFLDVSYLAHQKDESKTYVILYKNAPVGLLSFNSIDKPNKTAYVGYWLDMRVQGNGIITRSIKKLVEQYYSQNTIKRFVIKCSTANKKSNDVARRCGFQIEGVFKEAEFLNGVFYDQNIYAWIAQP</sequence>
<dbReference type="GO" id="GO:0009089">
    <property type="term" value="P:lysine biosynthetic process via diaminopimelate"/>
    <property type="evidence" value="ECO:0007669"/>
    <property type="project" value="TreeGrafter"/>
</dbReference>
<evidence type="ECO:0000313" key="5">
    <source>
        <dbReference type="Proteomes" id="UP000255087"/>
    </source>
</evidence>
<dbReference type="InterPro" id="IPR022644">
    <property type="entry name" value="De-COase2_N"/>
</dbReference>
<dbReference type="Proteomes" id="UP000255087">
    <property type="component" value="Unassembled WGS sequence"/>
</dbReference>
<gene>
    <name evidence="4" type="primary">lysA_2</name>
    <name evidence="4" type="ORF">NCTC8580_04720</name>
</gene>
<dbReference type="InterPro" id="IPR016181">
    <property type="entry name" value="Acyl_CoA_acyltransferase"/>
</dbReference>
<dbReference type="Gene3D" id="3.40.630.30">
    <property type="match status" value="1"/>
</dbReference>
<dbReference type="RefSeq" id="WP_042820412.1">
    <property type="nucleotide sequence ID" value="NZ_UHJC01000002.1"/>
</dbReference>
<dbReference type="Gene3D" id="3.20.20.10">
    <property type="entry name" value="Alanine racemase"/>
    <property type="match status" value="1"/>
</dbReference>
<dbReference type="GO" id="GO:0008836">
    <property type="term" value="F:diaminopimelate decarboxylase activity"/>
    <property type="evidence" value="ECO:0007669"/>
    <property type="project" value="UniProtKB-EC"/>
</dbReference>
<protein>
    <submittedName>
        <fullName evidence="4">Diaminopimelate decarboxylase</fullName>
        <ecNumber evidence="4">2.3.1.-</ecNumber>
        <ecNumber evidence="4">4.1.1.20</ecNumber>
    </submittedName>
</protein>
<dbReference type="PANTHER" id="PTHR43727">
    <property type="entry name" value="DIAMINOPIMELATE DECARBOXYLASE"/>
    <property type="match status" value="1"/>
</dbReference>
<feature type="domain" description="N-acetyltransferase" evidence="3">
    <location>
        <begin position="436"/>
        <end position="583"/>
    </location>
</feature>
<keyword evidence="2" id="KW-0663">Pyridoxal phosphate</keyword>
<keyword evidence="4" id="KW-0808">Transferase</keyword>